<keyword evidence="2" id="KW-1185">Reference proteome</keyword>
<dbReference type="EMBL" id="UZAD01001310">
    <property type="protein sequence ID" value="VDN84945.1"/>
    <property type="molecule type" value="Genomic_DNA"/>
</dbReference>
<proteinExistence type="predicted"/>
<protein>
    <submittedName>
        <fullName evidence="1">Uncharacterized protein</fullName>
    </submittedName>
</protein>
<evidence type="ECO:0000313" key="1">
    <source>
        <dbReference type="EMBL" id="VDN84945.1"/>
    </source>
</evidence>
<evidence type="ECO:0000313" key="2">
    <source>
        <dbReference type="Proteomes" id="UP000278627"/>
    </source>
</evidence>
<dbReference type="Proteomes" id="UP000278627">
    <property type="component" value="Unassembled WGS sequence"/>
</dbReference>
<gene>
    <name evidence="1" type="ORF">BPAG_LOCUS3759</name>
</gene>
<dbReference type="AlphaFoldDB" id="A0A3P7QNV7"/>
<accession>A0A3P7QNV7</accession>
<name>A0A3P7QNV7_BRUPA</name>
<organism evidence="1 2">
    <name type="scientific">Brugia pahangi</name>
    <name type="common">Filarial nematode worm</name>
    <dbReference type="NCBI Taxonomy" id="6280"/>
    <lineage>
        <taxon>Eukaryota</taxon>
        <taxon>Metazoa</taxon>
        <taxon>Ecdysozoa</taxon>
        <taxon>Nematoda</taxon>
        <taxon>Chromadorea</taxon>
        <taxon>Rhabditida</taxon>
        <taxon>Spirurina</taxon>
        <taxon>Spiruromorpha</taxon>
        <taxon>Filarioidea</taxon>
        <taxon>Onchocercidae</taxon>
        <taxon>Brugia</taxon>
    </lineage>
</organism>
<reference evidence="1 2" key="1">
    <citation type="submission" date="2018-11" db="EMBL/GenBank/DDBJ databases">
        <authorList>
            <consortium name="Pathogen Informatics"/>
        </authorList>
    </citation>
    <scope>NUCLEOTIDE SEQUENCE [LARGE SCALE GENOMIC DNA]</scope>
</reference>
<sequence>MTHKKQKVSKSKIGLRINERYFTVRNFGSNYNDTQTHRKDNTKISKIQRRCAFCNKNHWDNECQTYPNLERRMQRLKENNTSKRVCFYSKRHHNILNDNFGLCFDRLRSLIKRLQKDDRLLLKYDETIGDQLHVTYIIEKI</sequence>